<accession>A0AAV4UV64</accession>
<gene>
    <name evidence="2" type="ORF">CDAR_36561</name>
</gene>
<organism evidence="2 3">
    <name type="scientific">Caerostris darwini</name>
    <dbReference type="NCBI Taxonomy" id="1538125"/>
    <lineage>
        <taxon>Eukaryota</taxon>
        <taxon>Metazoa</taxon>
        <taxon>Ecdysozoa</taxon>
        <taxon>Arthropoda</taxon>
        <taxon>Chelicerata</taxon>
        <taxon>Arachnida</taxon>
        <taxon>Araneae</taxon>
        <taxon>Araneomorphae</taxon>
        <taxon>Entelegynae</taxon>
        <taxon>Araneoidea</taxon>
        <taxon>Araneidae</taxon>
        <taxon>Caerostris</taxon>
    </lineage>
</organism>
<dbReference type="EMBL" id="BPLQ01011974">
    <property type="protein sequence ID" value="GIY61722.1"/>
    <property type="molecule type" value="Genomic_DNA"/>
</dbReference>
<name>A0AAV4UV64_9ARAC</name>
<keyword evidence="3" id="KW-1185">Reference proteome</keyword>
<comment type="caution">
    <text evidence="2">The sequence shown here is derived from an EMBL/GenBank/DDBJ whole genome shotgun (WGS) entry which is preliminary data.</text>
</comment>
<protein>
    <submittedName>
        <fullName evidence="2">Uncharacterized protein</fullName>
    </submittedName>
</protein>
<dbReference type="AlphaFoldDB" id="A0AAV4UV64"/>
<evidence type="ECO:0000256" key="1">
    <source>
        <dbReference type="SAM" id="MobiDB-lite"/>
    </source>
</evidence>
<evidence type="ECO:0000313" key="2">
    <source>
        <dbReference type="EMBL" id="GIY61722.1"/>
    </source>
</evidence>
<feature type="compositionally biased region" description="Polar residues" evidence="1">
    <location>
        <begin position="1"/>
        <end position="13"/>
    </location>
</feature>
<sequence>MENSHKVGSSRNVKQCAVQNRKRENSGGKKKKKGEAEDENREMLTTASKTRAEQEERMRWLIWGGSEIDLTSALRKLLTLSISYCLRNVEGFWSSVSKKILNIYCRKRERLAI</sequence>
<dbReference type="Proteomes" id="UP001054837">
    <property type="component" value="Unassembled WGS sequence"/>
</dbReference>
<reference evidence="2 3" key="1">
    <citation type="submission" date="2021-06" db="EMBL/GenBank/DDBJ databases">
        <title>Caerostris darwini draft genome.</title>
        <authorList>
            <person name="Kono N."/>
            <person name="Arakawa K."/>
        </authorList>
    </citation>
    <scope>NUCLEOTIDE SEQUENCE [LARGE SCALE GENOMIC DNA]</scope>
</reference>
<proteinExistence type="predicted"/>
<evidence type="ECO:0000313" key="3">
    <source>
        <dbReference type="Proteomes" id="UP001054837"/>
    </source>
</evidence>
<feature type="region of interest" description="Disordered" evidence="1">
    <location>
        <begin position="1"/>
        <end position="51"/>
    </location>
</feature>